<evidence type="ECO:0000313" key="5">
    <source>
        <dbReference type="EMBL" id="KPQ19164.1"/>
    </source>
</evidence>
<dbReference type="eggNOG" id="COG0732">
    <property type="taxonomic scope" value="Bacteria"/>
</dbReference>
<accession>A0A0P8ASQ2</accession>
<protein>
    <submittedName>
        <fullName evidence="5">Type I site-specific restriction-modification system HsdS family specificity subunit</fullName>
    </submittedName>
</protein>
<dbReference type="InterPro" id="IPR044946">
    <property type="entry name" value="Restrct_endonuc_typeI_TRD_sf"/>
</dbReference>
<evidence type="ECO:0000256" key="3">
    <source>
        <dbReference type="ARBA" id="ARBA00023125"/>
    </source>
</evidence>
<name>A0A0P8ASQ2_9BACT</name>
<dbReference type="PANTHER" id="PTHR30408:SF13">
    <property type="entry name" value="TYPE I RESTRICTION ENZYME HINDI SPECIFICITY SUBUNIT"/>
    <property type="match status" value="1"/>
</dbReference>
<sequence>MIETQVKKSGLEFEVPEGWKVFELGKIVDFLDGKRKPIKDSERAKIKGIYPYYGASGIIDYVNDFIFDEELILLGEDGANILNRSTPLAFKVSGKIWVNNHAHVLKPKKGSNIDFLTEFLESIKYDKYNTGTAQPKLNKEVCSKIPVLLPPLPEQRAIAQVLGTIDQAIQTTERLITQKELRKKWLMQQLLTGKIRLKGFIGEWREMYLGDMFTERKETRCSELPLLSIGQNGVYPQDESIKKDTSNADKSKYKRICSGDIGYNTMRMWQGRSALSELEGIVSPAYTVVTPNKNADSIFFAYLFKIPRMTNLFWRNSQGLVDDTLNCKFKDFRIVKILLPPTKEEQTAIAKVLQTADQEIKLLKTKAEKMREQKKGMMQVLLTGKVRINIKN</sequence>
<gene>
    <name evidence="5" type="ORF">HLUCCX10_03520</name>
</gene>
<feature type="domain" description="Type I restriction modification DNA specificity" evidence="4">
    <location>
        <begin position="16"/>
        <end position="177"/>
    </location>
</feature>
<dbReference type="STRING" id="1305737.GCA_000526355_01466"/>
<dbReference type="GO" id="GO:0003677">
    <property type="term" value="F:DNA binding"/>
    <property type="evidence" value="ECO:0007669"/>
    <property type="project" value="UniProtKB-KW"/>
</dbReference>
<dbReference type="OrthoDB" id="667970at2"/>
<dbReference type="Gene3D" id="1.10.287.1120">
    <property type="entry name" value="Bipartite methylase S protein"/>
    <property type="match status" value="1"/>
</dbReference>
<comment type="caution">
    <text evidence="5">The sequence shown here is derived from an EMBL/GenBank/DDBJ whole genome shotgun (WGS) entry which is preliminary data.</text>
</comment>
<evidence type="ECO:0000259" key="4">
    <source>
        <dbReference type="Pfam" id="PF01420"/>
    </source>
</evidence>
<dbReference type="SUPFAM" id="SSF116734">
    <property type="entry name" value="DNA methylase specificity domain"/>
    <property type="match status" value="2"/>
</dbReference>
<evidence type="ECO:0000256" key="1">
    <source>
        <dbReference type="ARBA" id="ARBA00010923"/>
    </source>
</evidence>
<evidence type="ECO:0000256" key="2">
    <source>
        <dbReference type="ARBA" id="ARBA00022747"/>
    </source>
</evidence>
<dbReference type="CDD" id="cd17262">
    <property type="entry name" value="RMtype1_S_Aco12261I-TRD2-CR2"/>
    <property type="match status" value="1"/>
</dbReference>
<feature type="domain" description="Type I restriction modification DNA specificity" evidence="4">
    <location>
        <begin position="203"/>
        <end position="368"/>
    </location>
</feature>
<dbReference type="Proteomes" id="UP000050421">
    <property type="component" value="Unassembled WGS sequence"/>
</dbReference>
<organism evidence="5 6">
    <name type="scientific">Algoriphagus marincola HL-49</name>
    <dbReference type="NCBI Taxonomy" id="1305737"/>
    <lineage>
        <taxon>Bacteria</taxon>
        <taxon>Pseudomonadati</taxon>
        <taxon>Bacteroidota</taxon>
        <taxon>Cytophagia</taxon>
        <taxon>Cytophagales</taxon>
        <taxon>Cyclobacteriaceae</taxon>
        <taxon>Algoriphagus</taxon>
    </lineage>
</organism>
<keyword evidence="2" id="KW-0680">Restriction system</keyword>
<comment type="similarity">
    <text evidence="1">Belongs to the type-I restriction system S methylase family.</text>
</comment>
<dbReference type="CDD" id="cd16961">
    <property type="entry name" value="RMtype1_S_TRD-CR_like"/>
    <property type="match status" value="1"/>
</dbReference>
<dbReference type="Pfam" id="PF01420">
    <property type="entry name" value="Methylase_S"/>
    <property type="match status" value="2"/>
</dbReference>
<dbReference type="PATRIC" id="fig|1305737.6.peg.2663"/>
<dbReference type="PANTHER" id="PTHR30408">
    <property type="entry name" value="TYPE-1 RESTRICTION ENZYME ECOKI SPECIFICITY PROTEIN"/>
    <property type="match status" value="1"/>
</dbReference>
<reference evidence="5 6" key="1">
    <citation type="submission" date="2015-09" db="EMBL/GenBank/DDBJ databases">
        <title>Identification and resolution of microdiversity through metagenomic sequencing of parallel consortia.</title>
        <authorList>
            <person name="Nelson W.C."/>
            <person name="Romine M.F."/>
            <person name="Lindemann S.R."/>
        </authorList>
    </citation>
    <scope>NUCLEOTIDE SEQUENCE [LARGE SCALE GENOMIC DNA]</scope>
    <source>
        <strain evidence="5">HL-49</strain>
    </source>
</reference>
<evidence type="ECO:0000313" key="6">
    <source>
        <dbReference type="Proteomes" id="UP000050421"/>
    </source>
</evidence>
<dbReference type="EMBL" id="LJXT01000014">
    <property type="protein sequence ID" value="KPQ19164.1"/>
    <property type="molecule type" value="Genomic_DNA"/>
</dbReference>
<proteinExistence type="inferred from homology"/>
<dbReference type="AlphaFoldDB" id="A0A0P8ASQ2"/>
<keyword evidence="3" id="KW-0238">DNA-binding</keyword>
<dbReference type="GO" id="GO:0009307">
    <property type="term" value="P:DNA restriction-modification system"/>
    <property type="evidence" value="ECO:0007669"/>
    <property type="project" value="UniProtKB-KW"/>
</dbReference>
<dbReference type="InterPro" id="IPR052021">
    <property type="entry name" value="Type-I_RS_S_subunit"/>
</dbReference>
<dbReference type="InterPro" id="IPR000055">
    <property type="entry name" value="Restrct_endonuc_typeI_TRD"/>
</dbReference>
<dbReference type="Gene3D" id="3.90.220.20">
    <property type="entry name" value="DNA methylase specificity domains"/>
    <property type="match status" value="2"/>
</dbReference>